<protein>
    <recommendedName>
        <fullName evidence="3">NmrA-like domain-containing protein</fullName>
    </recommendedName>
</protein>
<dbReference type="OrthoDB" id="9974981at2759"/>
<dbReference type="Pfam" id="PF05368">
    <property type="entry name" value="NmrA"/>
    <property type="match status" value="1"/>
</dbReference>
<dbReference type="GO" id="GO:0016491">
    <property type="term" value="F:oxidoreductase activity"/>
    <property type="evidence" value="ECO:0007669"/>
    <property type="project" value="UniProtKB-KW"/>
</dbReference>
<dbReference type="InterPro" id="IPR036291">
    <property type="entry name" value="NAD(P)-bd_dom_sf"/>
</dbReference>
<dbReference type="Gene3D" id="3.40.50.720">
    <property type="entry name" value="NAD(P)-binding Rossmann-like Domain"/>
    <property type="match status" value="1"/>
</dbReference>
<evidence type="ECO:0000313" key="5">
    <source>
        <dbReference type="Proteomes" id="UP000622797"/>
    </source>
</evidence>
<proteinExistence type="predicted"/>
<name>A0A8H4X6Z0_9HYPO</name>
<dbReference type="InterPro" id="IPR051609">
    <property type="entry name" value="NmrA/Isoflavone_reductase-like"/>
</dbReference>
<dbReference type="InterPro" id="IPR045312">
    <property type="entry name" value="PCBER-like"/>
</dbReference>
<comment type="caution">
    <text evidence="4">The sequence shown here is derived from an EMBL/GenBank/DDBJ whole genome shotgun (WGS) entry which is preliminary data.</text>
</comment>
<dbReference type="EMBL" id="JABEXW010000481">
    <property type="protein sequence ID" value="KAF4963301.1"/>
    <property type="molecule type" value="Genomic_DNA"/>
</dbReference>
<reference evidence="4" key="2">
    <citation type="submission" date="2020-05" db="EMBL/GenBank/DDBJ databases">
        <authorList>
            <person name="Kim H.-S."/>
            <person name="Proctor R.H."/>
            <person name="Brown D.W."/>
        </authorList>
    </citation>
    <scope>NUCLEOTIDE SEQUENCE</scope>
    <source>
        <strain evidence="4">NRRL 20472</strain>
    </source>
</reference>
<keyword evidence="1" id="KW-0521">NADP</keyword>
<dbReference type="PANTHER" id="PTHR47706:SF1">
    <property type="entry name" value="CIPA-LIKE, PUTATIVE (AFU_ORTHOLOGUE AFUA_1G12460)-RELATED"/>
    <property type="match status" value="1"/>
</dbReference>
<reference evidence="4" key="1">
    <citation type="journal article" date="2020" name="BMC Genomics">
        <title>Correction to: Identification and distribution of gene clusters required for synthesis of sphingolipid metabolism inhibitors in diverse species of the filamentous fungus Fusarium.</title>
        <authorList>
            <person name="Kim H.S."/>
            <person name="Lohmar J.M."/>
            <person name="Busman M."/>
            <person name="Brown D.W."/>
            <person name="Naumann T.A."/>
            <person name="Divon H.H."/>
            <person name="Lysoe E."/>
            <person name="Uhlig S."/>
            <person name="Proctor R.H."/>
        </authorList>
    </citation>
    <scope>NUCLEOTIDE SEQUENCE</scope>
    <source>
        <strain evidence="4">NRRL 20472</strain>
    </source>
</reference>
<accession>A0A8H4X6Z0</accession>
<dbReference type="Proteomes" id="UP000622797">
    <property type="component" value="Unassembled WGS sequence"/>
</dbReference>
<dbReference type="CDD" id="cd05259">
    <property type="entry name" value="PCBER_SDR_a"/>
    <property type="match status" value="1"/>
</dbReference>
<evidence type="ECO:0000256" key="2">
    <source>
        <dbReference type="ARBA" id="ARBA00023002"/>
    </source>
</evidence>
<dbReference type="AlphaFoldDB" id="A0A8H4X6Z0"/>
<evidence type="ECO:0000313" key="4">
    <source>
        <dbReference type="EMBL" id="KAF4963301.1"/>
    </source>
</evidence>
<keyword evidence="5" id="KW-1185">Reference proteome</keyword>
<dbReference type="PANTHER" id="PTHR47706">
    <property type="entry name" value="NMRA-LIKE FAMILY PROTEIN"/>
    <property type="match status" value="1"/>
</dbReference>
<feature type="domain" description="NmrA-like" evidence="3">
    <location>
        <begin position="9"/>
        <end position="164"/>
    </location>
</feature>
<keyword evidence="2" id="KW-0560">Oxidoreductase</keyword>
<organism evidence="4 5">
    <name type="scientific">Fusarium sarcochroum</name>
    <dbReference type="NCBI Taxonomy" id="1208366"/>
    <lineage>
        <taxon>Eukaryota</taxon>
        <taxon>Fungi</taxon>
        <taxon>Dikarya</taxon>
        <taxon>Ascomycota</taxon>
        <taxon>Pezizomycotina</taxon>
        <taxon>Sordariomycetes</taxon>
        <taxon>Hypocreomycetidae</taxon>
        <taxon>Hypocreales</taxon>
        <taxon>Nectriaceae</taxon>
        <taxon>Fusarium</taxon>
        <taxon>Fusarium lateritium species complex</taxon>
    </lineage>
</organism>
<evidence type="ECO:0000256" key="1">
    <source>
        <dbReference type="ARBA" id="ARBA00022857"/>
    </source>
</evidence>
<dbReference type="InterPro" id="IPR008030">
    <property type="entry name" value="NmrA-like"/>
</dbReference>
<evidence type="ECO:0000259" key="3">
    <source>
        <dbReference type="Pfam" id="PF05368"/>
    </source>
</evidence>
<sequence length="307" mass="33338">MTTMPILNVAIAGASGALGSAVLCKLIATPHLNVRVLRNLGSRSVYPTGVEVTDVGYSSTEELTRALAGQHALVSTVGAPGILSQIQLIDACVAAGVKRFIPSDFGVDLDNPNAQKLPLFVPKFKIHQYLVDKSNATGISYTYIYTGSFLDWGFENNMSFDALNDTPTIVGDGNLPFSGILLPTAGEAVVGVLNSLAATKNRAVFVRDFVTTQNELLAMARRIDPERCYEPAYAELADLQDAADDRLAQGLYDMETFRPYIYRAMFDPAYRCEPLPLDNKLLNISEKMESDLEEAMRVTLSGSVKIS</sequence>
<dbReference type="Gene3D" id="3.90.25.10">
    <property type="entry name" value="UDP-galactose 4-epimerase, domain 1"/>
    <property type="match status" value="1"/>
</dbReference>
<dbReference type="SUPFAM" id="SSF51735">
    <property type="entry name" value="NAD(P)-binding Rossmann-fold domains"/>
    <property type="match status" value="1"/>
</dbReference>
<gene>
    <name evidence="4" type="ORF">FSARC_8669</name>
</gene>